<gene>
    <name evidence="1" type="ORF">SLNWT_3022</name>
</gene>
<proteinExistence type="predicted"/>
<dbReference type="EMBL" id="CP010519">
    <property type="protein sequence ID" value="AJE83398.1"/>
    <property type="molecule type" value="Genomic_DNA"/>
</dbReference>
<name>A0A0B5ELW0_STRA4</name>
<organism evidence="1 2">
    <name type="scientific">Streptomyces albus (strain ATCC 21838 / DSM 41398 / FERM P-419 / JCM 4703 / NBRC 107858)</name>
    <dbReference type="NCBI Taxonomy" id="1081613"/>
    <lineage>
        <taxon>Bacteria</taxon>
        <taxon>Bacillati</taxon>
        <taxon>Actinomycetota</taxon>
        <taxon>Actinomycetes</taxon>
        <taxon>Kitasatosporales</taxon>
        <taxon>Streptomycetaceae</taxon>
        <taxon>Streptomyces</taxon>
    </lineage>
</organism>
<evidence type="ECO:0000313" key="2">
    <source>
        <dbReference type="Proteomes" id="UP000031523"/>
    </source>
</evidence>
<protein>
    <submittedName>
        <fullName evidence="1">Uncharacterized protein</fullName>
    </submittedName>
</protein>
<reference evidence="1 2" key="1">
    <citation type="submission" date="2015-01" db="EMBL/GenBank/DDBJ databases">
        <title>Enhanced salinomycin production by adjusting the supply of polyketide extender units in Streptomyce albus DSM 41398.</title>
        <authorList>
            <person name="Lu C."/>
        </authorList>
    </citation>
    <scope>NUCLEOTIDE SEQUENCE [LARGE SCALE GENOMIC DNA]</scope>
    <source>
        <strain evidence="2">ATCC 21838 / DSM 41398 / FERM P-419 / JCM 4703 / NBRC 107858</strain>
    </source>
</reference>
<evidence type="ECO:0000313" key="1">
    <source>
        <dbReference type="EMBL" id="AJE83398.1"/>
    </source>
</evidence>
<dbReference type="Proteomes" id="UP000031523">
    <property type="component" value="Chromosome"/>
</dbReference>
<dbReference type="AlphaFoldDB" id="A0A0B5ELW0"/>
<accession>A0A0B5ELW0</accession>
<keyword evidence="2" id="KW-1185">Reference proteome</keyword>
<sequence>MGDERLGELGQRLGELSGVLATQCLRSFGAGGPHVEITFPLDESARMW</sequence>
<dbReference type="KEGG" id="sals:SLNWT_3022"/>